<dbReference type="PANTHER" id="PTHR42535">
    <property type="entry name" value="OOKINETE PROTEIN, PUTATIVE-RELATED"/>
    <property type="match status" value="1"/>
</dbReference>
<dbReference type="Pfam" id="PF13385">
    <property type="entry name" value="Laminin_G_3"/>
    <property type="match status" value="2"/>
</dbReference>
<dbReference type="Proteomes" id="UP000663832">
    <property type="component" value="Unassembled WGS sequence"/>
</dbReference>
<keyword evidence="1" id="KW-0472">Membrane</keyword>
<dbReference type="InterPro" id="IPR013320">
    <property type="entry name" value="ConA-like_dom_sf"/>
</dbReference>
<name>A0A814CMM8_9BILA</name>
<dbReference type="EMBL" id="CAJNOM010000190">
    <property type="protein sequence ID" value="CAF1203473.1"/>
    <property type="molecule type" value="Genomic_DNA"/>
</dbReference>
<evidence type="ECO:0000313" key="2">
    <source>
        <dbReference type="EMBL" id="CAF0942892.1"/>
    </source>
</evidence>
<feature type="transmembrane region" description="Helical" evidence="1">
    <location>
        <begin position="29"/>
        <end position="55"/>
    </location>
</feature>
<evidence type="ECO:0000313" key="5">
    <source>
        <dbReference type="Proteomes" id="UP000663877"/>
    </source>
</evidence>
<dbReference type="Proteomes" id="UP000663877">
    <property type="component" value="Unassembled WGS sequence"/>
</dbReference>
<dbReference type="PANTHER" id="PTHR42535:SF2">
    <property type="entry name" value="CHROMOSOME UNDETERMINED SCAFFOLD_146, WHOLE GENOME SHOTGUN SEQUENCE"/>
    <property type="match status" value="1"/>
</dbReference>
<keyword evidence="1" id="KW-0812">Transmembrane</keyword>
<keyword evidence="4" id="KW-1185">Reference proteome</keyword>
<proteinExistence type="predicted"/>
<protein>
    <submittedName>
        <fullName evidence="2">Uncharacterized protein</fullName>
    </submittedName>
</protein>
<keyword evidence="1" id="KW-1133">Transmembrane helix</keyword>
<comment type="caution">
    <text evidence="2">The sequence shown here is derived from an EMBL/GenBank/DDBJ whole genome shotgun (WGS) entry which is preliminary data.</text>
</comment>
<organism evidence="2 5">
    <name type="scientific">Adineta steineri</name>
    <dbReference type="NCBI Taxonomy" id="433720"/>
    <lineage>
        <taxon>Eukaryota</taxon>
        <taxon>Metazoa</taxon>
        <taxon>Spiralia</taxon>
        <taxon>Gnathifera</taxon>
        <taxon>Rotifera</taxon>
        <taxon>Eurotatoria</taxon>
        <taxon>Bdelloidea</taxon>
        <taxon>Adinetida</taxon>
        <taxon>Adinetidae</taxon>
        <taxon>Adineta</taxon>
    </lineage>
</organism>
<sequence>MDPDFNPMSCPPVPVNQHERFKQYRRRKIILIILISITVLSMLLIVIIPCVYIFVIKPRGINPFQSSTSFTTASSTIINHKEPVCVHRQFGIITPDILYSFDCLNVTDDISGTYNGFPAAMSQTELDNETLQRILPSYVTPDYSGQGAALKLNSSIPYQYIELEHSPKLANQTFTISAWVKPDLSALSLAVILAQRYKNGGNNFFAVGIIDRRPRIRVYNTFTETSVQLKNSQWQYVTYTFSQSDLSMAIRIDGLLKAYGTIASPQYGESQIETTTIGSAAEFNRYNGLIDQLSIAYRVKNRVDILDEATLVIWYRFEGDIANNDSLLNDSSANCIRAKGANLSRVVDSRRTGQGTLLLNDSSLSYFQSSGFALLYTHNYTYSYAFWISISNASSNLTLLHITMNDEISSSNSISTCLAMLIIDKIDPLNNTMQLSIYTYGPQGQNLIRSNVMMQQSTWYHIAVISTSNNFDLYLNAVLVGSLNTSNTFQINNEQRLSLTIGNPSNESIQNQSYSLMCHLNQKQIFSRGSSIAIDELRFYARQLKPKEIQALTDDVYSPSSWFYGENDNLL</sequence>
<dbReference type="AlphaFoldDB" id="A0A814CMM8"/>
<dbReference type="SUPFAM" id="SSF49899">
    <property type="entry name" value="Concanavalin A-like lectins/glucanases"/>
    <property type="match status" value="2"/>
</dbReference>
<evidence type="ECO:0000256" key="1">
    <source>
        <dbReference type="SAM" id="Phobius"/>
    </source>
</evidence>
<reference evidence="2" key="1">
    <citation type="submission" date="2021-02" db="EMBL/GenBank/DDBJ databases">
        <authorList>
            <person name="Nowell W R."/>
        </authorList>
    </citation>
    <scope>NUCLEOTIDE SEQUENCE</scope>
</reference>
<dbReference type="Gene3D" id="2.60.120.200">
    <property type="match status" value="2"/>
</dbReference>
<dbReference type="EMBL" id="CAJNOI010000050">
    <property type="protein sequence ID" value="CAF0942892.1"/>
    <property type="molecule type" value="Genomic_DNA"/>
</dbReference>
<evidence type="ECO:0000313" key="3">
    <source>
        <dbReference type="EMBL" id="CAF1203473.1"/>
    </source>
</evidence>
<evidence type="ECO:0000313" key="4">
    <source>
        <dbReference type="Proteomes" id="UP000663832"/>
    </source>
</evidence>
<dbReference type="OrthoDB" id="10036427at2759"/>
<gene>
    <name evidence="2" type="ORF">BJG266_LOCUS12751</name>
    <name evidence="3" type="ORF">QVE165_LOCUS25951</name>
</gene>
<accession>A0A814CMM8</accession>